<comment type="similarity">
    <text evidence="2 6">Belongs to the zinc-containing alcohol dehydrogenase family.</text>
</comment>
<dbReference type="InterPro" id="IPR020843">
    <property type="entry name" value="ER"/>
</dbReference>
<evidence type="ECO:0000256" key="1">
    <source>
        <dbReference type="ARBA" id="ARBA00001947"/>
    </source>
</evidence>
<dbReference type="GO" id="GO:0016491">
    <property type="term" value="F:oxidoreductase activity"/>
    <property type="evidence" value="ECO:0007669"/>
    <property type="project" value="UniProtKB-KW"/>
</dbReference>
<evidence type="ECO:0000256" key="2">
    <source>
        <dbReference type="ARBA" id="ARBA00008072"/>
    </source>
</evidence>
<dbReference type="InterPro" id="IPR002328">
    <property type="entry name" value="ADH_Zn_CS"/>
</dbReference>
<dbReference type="PANTHER" id="PTHR43350">
    <property type="entry name" value="NAD-DEPENDENT ALCOHOL DEHYDROGENASE"/>
    <property type="match status" value="1"/>
</dbReference>
<organism evidence="8 9">
    <name type="scientific">Myriangium duriaei CBS 260.36</name>
    <dbReference type="NCBI Taxonomy" id="1168546"/>
    <lineage>
        <taxon>Eukaryota</taxon>
        <taxon>Fungi</taxon>
        <taxon>Dikarya</taxon>
        <taxon>Ascomycota</taxon>
        <taxon>Pezizomycotina</taxon>
        <taxon>Dothideomycetes</taxon>
        <taxon>Dothideomycetidae</taxon>
        <taxon>Myriangiales</taxon>
        <taxon>Myriangiaceae</taxon>
        <taxon>Myriangium</taxon>
    </lineage>
</organism>
<dbReference type="SUPFAM" id="SSF50129">
    <property type="entry name" value="GroES-like"/>
    <property type="match status" value="1"/>
</dbReference>
<reference evidence="8" key="1">
    <citation type="journal article" date="2020" name="Stud. Mycol.">
        <title>101 Dothideomycetes genomes: a test case for predicting lifestyles and emergence of pathogens.</title>
        <authorList>
            <person name="Haridas S."/>
            <person name="Albert R."/>
            <person name="Binder M."/>
            <person name="Bloem J."/>
            <person name="Labutti K."/>
            <person name="Salamov A."/>
            <person name="Andreopoulos B."/>
            <person name="Baker S."/>
            <person name="Barry K."/>
            <person name="Bills G."/>
            <person name="Bluhm B."/>
            <person name="Cannon C."/>
            <person name="Castanera R."/>
            <person name="Culley D."/>
            <person name="Daum C."/>
            <person name="Ezra D."/>
            <person name="Gonzalez J."/>
            <person name="Henrissat B."/>
            <person name="Kuo A."/>
            <person name="Liang C."/>
            <person name="Lipzen A."/>
            <person name="Lutzoni F."/>
            <person name="Magnuson J."/>
            <person name="Mondo S."/>
            <person name="Nolan M."/>
            <person name="Ohm R."/>
            <person name="Pangilinan J."/>
            <person name="Park H.-J."/>
            <person name="Ramirez L."/>
            <person name="Alfaro M."/>
            <person name="Sun H."/>
            <person name="Tritt A."/>
            <person name="Yoshinaga Y."/>
            <person name="Zwiers L.-H."/>
            <person name="Turgeon B."/>
            <person name="Goodwin S."/>
            <person name="Spatafora J."/>
            <person name="Crous P."/>
            <person name="Grigoriev I."/>
        </authorList>
    </citation>
    <scope>NUCLEOTIDE SEQUENCE</scope>
    <source>
        <strain evidence="8">CBS 260.36</strain>
    </source>
</reference>
<dbReference type="OrthoDB" id="1560166at2759"/>
<evidence type="ECO:0000313" key="8">
    <source>
        <dbReference type="EMBL" id="KAF2152330.1"/>
    </source>
</evidence>
<evidence type="ECO:0000256" key="4">
    <source>
        <dbReference type="ARBA" id="ARBA00022833"/>
    </source>
</evidence>
<dbReference type="InterPro" id="IPR013149">
    <property type="entry name" value="ADH-like_C"/>
</dbReference>
<evidence type="ECO:0000256" key="6">
    <source>
        <dbReference type="RuleBase" id="RU361277"/>
    </source>
</evidence>
<keyword evidence="9" id="KW-1185">Reference proteome</keyword>
<dbReference type="Pfam" id="PF00107">
    <property type="entry name" value="ADH_zinc_N"/>
    <property type="match status" value="1"/>
</dbReference>
<gene>
    <name evidence="8" type="ORF">K461DRAFT_306446</name>
</gene>
<comment type="caution">
    <text evidence="8">The sequence shown here is derived from an EMBL/GenBank/DDBJ whole genome shotgun (WGS) entry which is preliminary data.</text>
</comment>
<dbReference type="SMART" id="SM00829">
    <property type="entry name" value="PKS_ER"/>
    <property type="match status" value="1"/>
</dbReference>
<dbReference type="EMBL" id="ML996086">
    <property type="protein sequence ID" value="KAF2152330.1"/>
    <property type="molecule type" value="Genomic_DNA"/>
</dbReference>
<dbReference type="InterPro" id="IPR036291">
    <property type="entry name" value="NAD(P)-bd_dom_sf"/>
</dbReference>
<dbReference type="Pfam" id="PF08240">
    <property type="entry name" value="ADH_N"/>
    <property type="match status" value="1"/>
</dbReference>
<protein>
    <submittedName>
        <fullName evidence="8">GroES-like protein</fullName>
    </submittedName>
</protein>
<keyword evidence="3 6" id="KW-0479">Metal-binding</keyword>
<sequence length="380" mass="40276">MPTQTEAYVSPSPAEPVQLRRIELVDPGEGEVLVEVVACSICATDIKAAEGHFLLAPPLILGHEGSGIVREVGHNVAGFQPGDKVVMTFASCRQCRHCIASRPSYCTQVGSLNFDGRRQDGSYVASMVTEGKPLAPLNALFFGQSSLARHVLAHATSLVKLEDNTTVEDLRSITAMGCGFQTGAGAVLNVAQPPPGSRIAVIGAGSVGLAAALAALLTDPAQILLVDNDGRKFARLPACLSSVNHKSSNVSVNPLTEVLRRVTDDQGADFILDCVGAASLIEAAIPALAIRGTVITVGGGPPNARASIRPLDMLRSGIAWRGTHQGDSDPREFIPLLIRLQKEGKLRLDQLLSFYDFDKLHAALNDLKEGKVYKPVLVVR</sequence>
<accession>A0A9P4J1E6</accession>
<keyword evidence="5" id="KW-0560">Oxidoreductase</keyword>
<name>A0A9P4J1E6_9PEZI</name>
<evidence type="ECO:0000313" key="9">
    <source>
        <dbReference type="Proteomes" id="UP000799439"/>
    </source>
</evidence>
<dbReference type="SUPFAM" id="SSF51735">
    <property type="entry name" value="NAD(P)-binding Rossmann-fold domains"/>
    <property type="match status" value="1"/>
</dbReference>
<dbReference type="InterPro" id="IPR011032">
    <property type="entry name" value="GroES-like_sf"/>
</dbReference>
<evidence type="ECO:0000256" key="3">
    <source>
        <dbReference type="ARBA" id="ARBA00022723"/>
    </source>
</evidence>
<evidence type="ECO:0000256" key="5">
    <source>
        <dbReference type="ARBA" id="ARBA00023002"/>
    </source>
</evidence>
<dbReference type="Proteomes" id="UP000799439">
    <property type="component" value="Unassembled WGS sequence"/>
</dbReference>
<dbReference type="Gene3D" id="3.40.50.720">
    <property type="entry name" value="NAD(P)-binding Rossmann-like Domain"/>
    <property type="match status" value="1"/>
</dbReference>
<dbReference type="GO" id="GO:0008270">
    <property type="term" value="F:zinc ion binding"/>
    <property type="evidence" value="ECO:0007669"/>
    <property type="project" value="InterPro"/>
</dbReference>
<comment type="cofactor">
    <cofactor evidence="1 6">
        <name>Zn(2+)</name>
        <dbReference type="ChEBI" id="CHEBI:29105"/>
    </cofactor>
</comment>
<dbReference type="PANTHER" id="PTHR43350:SF2">
    <property type="entry name" value="GROES-LIKE ZINC-BINDING ALCOHOL DEHYDROGENASE FAMILY PROTEIN"/>
    <property type="match status" value="1"/>
</dbReference>
<dbReference type="AlphaFoldDB" id="A0A9P4J1E6"/>
<feature type="domain" description="Enoyl reductase (ER)" evidence="7">
    <location>
        <begin position="12"/>
        <end position="377"/>
    </location>
</feature>
<proteinExistence type="inferred from homology"/>
<evidence type="ECO:0000259" key="7">
    <source>
        <dbReference type="SMART" id="SM00829"/>
    </source>
</evidence>
<dbReference type="Gene3D" id="3.90.180.10">
    <property type="entry name" value="Medium-chain alcohol dehydrogenases, catalytic domain"/>
    <property type="match status" value="1"/>
</dbReference>
<dbReference type="PROSITE" id="PS00059">
    <property type="entry name" value="ADH_ZINC"/>
    <property type="match status" value="1"/>
</dbReference>
<dbReference type="InterPro" id="IPR013154">
    <property type="entry name" value="ADH-like_N"/>
</dbReference>
<keyword evidence="4 6" id="KW-0862">Zinc</keyword>